<evidence type="ECO:0000313" key="6">
    <source>
        <dbReference type="Proteomes" id="UP000182836"/>
    </source>
</evidence>
<name>A0A0M0H984_ANEMI</name>
<dbReference type="GeneID" id="42307628"/>
<evidence type="ECO:0000256" key="1">
    <source>
        <dbReference type="SAM" id="Phobius"/>
    </source>
</evidence>
<evidence type="ECO:0000313" key="3">
    <source>
        <dbReference type="EMBL" id="KON98648.1"/>
    </source>
</evidence>
<dbReference type="PROSITE" id="PS51257">
    <property type="entry name" value="PROKAR_LIPOPROTEIN"/>
    <property type="match status" value="1"/>
</dbReference>
<sequence>MSKLLELLVSLSVAGSTVVACILLLQLISPGVFPSKWRYAIGKMAIGLYLLPVALVMQWLLPLFIPKQTTTVPIPELPSSVHEIQPGLPTVAIPELNLSADVALIFLSIWGTGVFTFAMWQVYCYRRFIKKLQQTRSPVPENSEAAKQLTLMKEALGMQSNVRLAYSSAVWSPVLVGLWKPTIYLPMENLANVDMAMVIHHELIHLKRKDLWVKAITLAASALHWFNPLVHILRKDIHTWSELSCDEEVVKEMSYTERKRYGETILNVMTGSRGMPARFFASLSGEGKQLKRRLTLMLNVKKLKKHTIIMSAAAVIAVGTIGTSTAAWAAKVTPKVNTDTNQTIKGTGDSIRYEGVQFLKYSALTPDEQKFVTEKGVRGLYALEGYKRLIPFDELTTDEQRQVTKEDGYYSPESIARLKESNEKYHPGVSVTITHQEDPSIPPGTSMTIRSLTPEERAVLKKREEEARSGGSRKLTPEEIAELKALFPGNTQK</sequence>
<dbReference type="PATRIC" id="fig|47500.9.peg.5896"/>
<dbReference type="PANTHER" id="PTHR34978:SF3">
    <property type="entry name" value="SLR0241 PROTEIN"/>
    <property type="match status" value="1"/>
</dbReference>
<feature type="transmembrane region" description="Helical" evidence="1">
    <location>
        <begin position="102"/>
        <end position="123"/>
    </location>
</feature>
<keyword evidence="1" id="KW-0472">Membrane</keyword>
<dbReference type="AlphaFoldDB" id="A0A0M0H984"/>
<dbReference type="Pfam" id="PF05569">
    <property type="entry name" value="Peptidase_M56"/>
    <property type="match status" value="1"/>
</dbReference>
<keyword evidence="1" id="KW-1133">Transmembrane helix</keyword>
<evidence type="ECO:0000313" key="5">
    <source>
        <dbReference type="Proteomes" id="UP000037269"/>
    </source>
</evidence>
<dbReference type="PANTHER" id="PTHR34978">
    <property type="entry name" value="POSSIBLE SENSOR-TRANSDUCER PROTEIN BLAR"/>
    <property type="match status" value="1"/>
</dbReference>
<accession>A0A0M0H984</accession>
<dbReference type="EMBL" id="FNED01000039">
    <property type="protein sequence ID" value="SDK11467.1"/>
    <property type="molecule type" value="Genomic_DNA"/>
</dbReference>
<organism evidence="3 5">
    <name type="scientific">Aneurinibacillus migulanus</name>
    <name type="common">Bacillus migulanus</name>
    <dbReference type="NCBI Taxonomy" id="47500"/>
    <lineage>
        <taxon>Bacteria</taxon>
        <taxon>Bacillati</taxon>
        <taxon>Bacillota</taxon>
        <taxon>Bacilli</taxon>
        <taxon>Bacillales</taxon>
        <taxon>Paenibacillaceae</taxon>
        <taxon>Aneurinibacillus group</taxon>
        <taxon>Aneurinibacillus</taxon>
    </lineage>
</organism>
<evidence type="ECO:0000313" key="4">
    <source>
        <dbReference type="EMBL" id="SDK11467.1"/>
    </source>
</evidence>
<feature type="domain" description="Peptidase M56" evidence="2">
    <location>
        <begin position="8"/>
        <end position="296"/>
    </location>
</feature>
<feature type="transmembrane region" description="Helical" evidence="1">
    <location>
        <begin position="45"/>
        <end position="65"/>
    </location>
</feature>
<reference evidence="4 6" key="2">
    <citation type="submission" date="2016-10" db="EMBL/GenBank/DDBJ databases">
        <authorList>
            <person name="de Groot N.N."/>
        </authorList>
    </citation>
    <scope>NUCLEOTIDE SEQUENCE [LARGE SCALE GENOMIC DNA]</scope>
    <source>
        <strain evidence="4 6">DSM 2895</strain>
    </source>
</reference>
<dbReference type="Proteomes" id="UP000182836">
    <property type="component" value="Unassembled WGS sequence"/>
</dbReference>
<dbReference type="STRING" id="47500.AF333_21000"/>
<proteinExistence type="predicted"/>
<feature type="transmembrane region" description="Helical" evidence="1">
    <location>
        <begin position="307"/>
        <end position="330"/>
    </location>
</feature>
<dbReference type="InterPro" id="IPR052173">
    <property type="entry name" value="Beta-lactam_resp_regulator"/>
</dbReference>
<evidence type="ECO:0000259" key="2">
    <source>
        <dbReference type="Pfam" id="PF05569"/>
    </source>
</evidence>
<dbReference type="EMBL" id="LGUG01000004">
    <property type="protein sequence ID" value="KON98648.1"/>
    <property type="molecule type" value="Genomic_DNA"/>
</dbReference>
<reference evidence="3 5" key="1">
    <citation type="submission" date="2015-07" db="EMBL/GenBank/DDBJ databases">
        <title>Fjat-14205 dsm 2895.</title>
        <authorList>
            <person name="Liu B."/>
            <person name="Wang J."/>
            <person name="Zhu Y."/>
            <person name="Liu G."/>
            <person name="Chen Q."/>
            <person name="Chen Z."/>
            <person name="Lan J."/>
            <person name="Che J."/>
            <person name="Ge C."/>
            <person name="Shi H."/>
            <person name="Pan Z."/>
            <person name="Liu X."/>
        </authorList>
    </citation>
    <scope>NUCLEOTIDE SEQUENCE [LARGE SCALE GENOMIC DNA]</scope>
    <source>
        <strain evidence="3 5">DSM 2895</strain>
    </source>
</reference>
<dbReference type="CDD" id="cd07341">
    <property type="entry name" value="M56_BlaR1_MecR1_like"/>
    <property type="match status" value="1"/>
</dbReference>
<dbReference type="RefSeq" id="WP_043068385.1">
    <property type="nucleotide sequence ID" value="NZ_BJOA01000125.1"/>
</dbReference>
<keyword evidence="5" id="KW-1185">Reference proteome</keyword>
<keyword evidence="1" id="KW-0812">Transmembrane</keyword>
<dbReference type="OrthoDB" id="9770467at2"/>
<gene>
    <name evidence="3" type="ORF">AF333_21000</name>
    <name evidence="4" type="ORF">SAMN04487909_13935</name>
</gene>
<dbReference type="Proteomes" id="UP000037269">
    <property type="component" value="Unassembled WGS sequence"/>
</dbReference>
<feature type="transmembrane region" description="Helical" evidence="1">
    <location>
        <begin position="12"/>
        <end position="33"/>
    </location>
</feature>
<dbReference type="InterPro" id="IPR008756">
    <property type="entry name" value="Peptidase_M56"/>
</dbReference>
<protein>
    <submittedName>
        <fullName evidence="3">Peptidase M56</fullName>
    </submittedName>
    <submittedName>
        <fullName evidence="4">Signal transducer regulating beta-lactamase production, contains metallopeptidase domain</fullName>
    </submittedName>
</protein>